<dbReference type="PANTHER" id="PTHR46832">
    <property type="entry name" value="5'-METHYLTHIOADENOSINE/S-ADENOSYLHOMOCYSTEINE NUCLEOSIDASE"/>
    <property type="match status" value="1"/>
</dbReference>
<dbReference type="RefSeq" id="WP_114369758.1">
    <property type="nucleotide sequence ID" value="NZ_CP031092.1"/>
</dbReference>
<feature type="binding site" evidence="6">
    <location>
        <begin position="173"/>
        <end position="174"/>
    </location>
    <ligand>
        <name>substrate</name>
    </ligand>
</feature>
<dbReference type="InterPro" id="IPR000845">
    <property type="entry name" value="Nucleoside_phosphorylase_d"/>
</dbReference>
<sequence length="233" mass="25109">MKYGVIGAMEEEVEILASQMKHATISKKGGCVFYDGQLNGHEVVLMQSGIGKVNAAIGTTLLIDLYRPDIVINTGVAGGFDPDMTIGDLVISTYVNYNDVDATVFGYTFGQVPGMPNVYHANTDLVEHANTAAVQSGANATSGLILSGDSFMSDEKRVADLRVAFPEAKCSEMEAGAIAQVCYRFQVPFVIIRALSDIVGKDAFESYERFLEKAAKQSANVVQSFMDETSAHR</sequence>
<feature type="active site" description="Proton donor" evidence="6">
    <location>
        <position position="197"/>
    </location>
</feature>
<gene>
    <name evidence="6 8" type="primary">mtnN</name>
    <name evidence="8" type="ORF">DT065_00010</name>
</gene>
<keyword evidence="8" id="KW-0326">Glycosidase</keyword>
<dbReference type="Gene3D" id="3.40.50.1580">
    <property type="entry name" value="Nucleoside phosphorylase domain"/>
    <property type="match status" value="1"/>
</dbReference>
<evidence type="ECO:0000259" key="7">
    <source>
        <dbReference type="Pfam" id="PF01048"/>
    </source>
</evidence>
<reference evidence="8 9" key="1">
    <citation type="journal article" date="2018" name="J. Microbiol.">
        <title>Salicibibacter kimchii gen. nov., sp. nov., a moderately halophilic and alkalitolerant bacterium in the family Bacillaceae, isolated from kimchi.</title>
        <authorList>
            <person name="Jang J.Y."/>
            <person name="Oh Y.J."/>
            <person name="Lim S.K."/>
            <person name="Park H.K."/>
            <person name="Lee C."/>
            <person name="Kim J.Y."/>
            <person name="Lee M.A."/>
            <person name="Choi H.J."/>
        </authorList>
    </citation>
    <scope>NUCLEOTIDE SEQUENCE [LARGE SCALE GENOMIC DNA]</scope>
    <source>
        <strain evidence="8 9">NKC1-1</strain>
    </source>
</reference>
<dbReference type="EMBL" id="CP031092">
    <property type="protein sequence ID" value="AXF54556.1"/>
    <property type="molecule type" value="Genomic_DNA"/>
</dbReference>
<dbReference type="InterPro" id="IPR010049">
    <property type="entry name" value="MTA_SAH_Nsdase"/>
</dbReference>
<dbReference type="GO" id="GO:0008782">
    <property type="term" value="F:adenosylhomocysteine nucleosidase activity"/>
    <property type="evidence" value="ECO:0007669"/>
    <property type="project" value="UniProtKB-UniRule"/>
</dbReference>
<comment type="catalytic activity">
    <reaction evidence="6">
        <text>S-adenosyl-L-homocysteine + H2O = S-(5-deoxy-D-ribos-5-yl)-L-homocysteine + adenine</text>
        <dbReference type="Rhea" id="RHEA:17805"/>
        <dbReference type="ChEBI" id="CHEBI:15377"/>
        <dbReference type="ChEBI" id="CHEBI:16708"/>
        <dbReference type="ChEBI" id="CHEBI:57856"/>
        <dbReference type="ChEBI" id="CHEBI:58195"/>
        <dbReference type="EC" id="3.2.2.9"/>
    </reaction>
</comment>
<keyword evidence="4 6" id="KW-0486">Methionine biosynthesis</keyword>
<feature type="active site" description="Proton acceptor" evidence="6">
    <location>
        <position position="12"/>
    </location>
</feature>
<dbReference type="Proteomes" id="UP000252100">
    <property type="component" value="Chromosome"/>
</dbReference>
<name>A0A345BUC5_9BACI</name>
<dbReference type="AlphaFoldDB" id="A0A345BUC5"/>
<evidence type="ECO:0000256" key="5">
    <source>
        <dbReference type="ARBA" id="ARBA00050313"/>
    </source>
</evidence>
<dbReference type="NCBIfam" id="TIGR01704">
    <property type="entry name" value="MTA_SAH-Nsdase"/>
    <property type="match status" value="1"/>
</dbReference>
<comment type="function">
    <text evidence="6">Catalyzes the irreversible cleavage of the glycosidic bond in both 5'-methylthioadenosine (MTA) and S-adenosylhomocysteine (SAH/AdoHcy) to adenine and the corresponding thioribose, 5'-methylthioribose and S-ribosylhomocysteine, respectively. Also cleaves 5'-deoxyadenosine, a toxic by-product of radical S-adenosylmethionine (SAM) enzymes, into 5-deoxyribose and adenine.</text>
</comment>
<organism evidence="8 9">
    <name type="scientific">Salicibibacter kimchii</name>
    <dbReference type="NCBI Taxonomy" id="2099786"/>
    <lineage>
        <taxon>Bacteria</taxon>
        <taxon>Bacillati</taxon>
        <taxon>Bacillota</taxon>
        <taxon>Bacilli</taxon>
        <taxon>Bacillales</taxon>
        <taxon>Bacillaceae</taxon>
        <taxon>Salicibibacter</taxon>
    </lineage>
</organism>
<keyword evidence="9" id="KW-1185">Reference proteome</keyword>
<comment type="similarity">
    <text evidence="6">Belongs to the PNP/UDP phosphorylase family. MtnN subfamily.</text>
</comment>
<keyword evidence="2 6" id="KW-0028">Amino-acid biosynthesis</keyword>
<dbReference type="NCBIfam" id="NF004079">
    <property type="entry name" value="PRK05584.1"/>
    <property type="match status" value="1"/>
</dbReference>
<dbReference type="FunFam" id="3.40.50.1580:FF:000001">
    <property type="entry name" value="MTA/SAH nucleosidase family protein"/>
    <property type="match status" value="1"/>
</dbReference>
<feature type="domain" description="Nucleoside phosphorylase" evidence="7">
    <location>
        <begin position="2"/>
        <end position="225"/>
    </location>
</feature>
<comment type="catalytic activity">
    <reaction evidence="5">
        <text>5'-deoxyadenosine + H2O = 5-deoxy-D-ribose + adenine</text>
        <dbReference type="Rhea" id="RHEA:29859"/>
        <dbReference type="ChEBI" id="CHEBI:15377"/>
        <dbReference type="ChEBI" id="CHEBI:16708"/>
        <dbReference type="ChEBI" id="CHEBI:17319"/>
        <dbReference type="ChEBI" id="CHEBI:149540"/>
        <dbReference type="EC" id="3.2.2.9"/>
    </reaction>
    <physiologicalReaction direction="left-to-right" evidence="5">
        <dbReference type="Rhea" id="RHEA:29860"/>
    </physiologicalReaction>
</comment>
<dbReference type="GO" id="GO:0019284">
    <property type="term" value="P:L-methionine salvage from S-adenosylmethionine"/>
    <property type="evidence" value="ECO:0007669"/>
    <property type="project" value="TreeGrafter"/>
</dbReference>
<comment type="catalytic activity">
    <reaction evidence="6">
        <text>S-methyl-5'-thioadenosine + H2O = 5-(methylsulfanyl)-D-ribose + adenine</text>
        <dbReference type="Rhea" id="RHEA:13617"/>
        <dbReference type="ChEBI" id="CHEBI:15377"/>
        <dbReference type="ChEBI" id="CHEBI:16708"/>
        <dbReference type="ChEBI" id="CHEBI:17509"/>
        <dbReference type="ChEBI" id="CHEBI:78440"/>
        <dbReference type="EC" id="3.2.2.9"/>
    </reaction>
</comment>
<proteinExistence type="inferred from homology"/>
<dbReference type="HAMAP" id="MF_01684">
    <property type="entry name" value="Salvage_MtnN"/>
    <property type="match status" value="1"/>
</dbReference>
<evidence type="ECO:0000256" key="4">
    <source>
        <dbReference type="ARBA" id="ARBA00023167"/>
    </source>
</evidence>
<dbReference type="GO" id="GO:0009164">
    <property type="term" value="P:nucleoside catabolic process"/>
    <property type="evidence" value="ECO:0007669"/>
    <property type="project" value="InterPro"/>
</dbReference>
<accession>A0A345BUC5</accession>
<dbReference type="GO" id="GO:0019509">
    <property type="term" value="P:L-methionine salvage from methylthioadenosine"/>
    <property type="evidence" value="ECO:0007669"/>
    <property type="project" value="UniProtKB-UniRule"/>
</dbReference>
<protein>
    <recommendedName>
        <fullName evidence="6">5'-methylthioadenosine/S-adenosylhomocysteine nucleosidase</fullName>
        <shortName evidence="6">MTA/SAH nucleosidase</shortName>
        <shortName evidence="6">MTAN</shortName>
        <ecNumber evidence="6">3.2.2.9</ecNumber>
    </recommendedName>
    <alternativeName>
        <fullName evidence="6">5'-deoxyadenosine nucleosidase</fullName>
        <shortName evidence="6">DOA nucleosidase</shortName>
        <shortName evidence="6">dAdo nucleosidase</shortName>
    </alternativeName>
    <alternativeName>
        <fullName evidence="6">5'-methylthioadenosine nucleosidase</fullName>
        <shortName evidence="6">MTA nucleosidase</shortName>
    </alternativeName>
    <alternativeName>
        <fullName evidence="6">S-adenosylhomocysteine nucleosidase</fullName>
        <shortName evidence="6">AdoHcy nucleosidase</shortName>
        <shortName evidence="6">SAH nucleosidase</shortName>
        <shortName evidence="6">SRH nucleosidase</shortName>
    </alternativeName>
</protein>
<dbReference type="InterPro" id="IPR035994">
    <property type="entry name" value="Nucleoside_phosphorylase_sf"/>
</dbReference>
<evidence type="ECO:0000313" key="9">
    <source>
        <dbReference type="Proteomes" id="UP000252100"/>
    </source>
</evidence>
<feature type="binding site" evidence="6">
    <location>
        <position position="152"/>
    </location>
    <ligand>
        <name>substrate</name>
    </ligand>
</feature>
<feature type="binding site" evidence="6">
    <location>
        <position position="78"/>
    </location>
    <ligand>
        <name>substrate</name>
    </ligand>
</feature>
<evidence type="ECO:0000313" key="8">
    <source>
        <dbReference type="EMBL" id="AXF54556.1"/>
    </source>
</evidence>
<dbReference type="Pfam" id="PF01048">
    <property type="entry name" value="PNP_UDP_1"/>
    <property type="match status" value="1"/>
</dbReference>
<evidence type="ECO:0000256" key="3">
    <source>
        <dbReference type="ARBA" id="ARBA00022801"/>
    </source>
</evidence>
<dbReference type="EC" id="3.2.2.9" evidence="6"/>
<keyword evidence="3 6" id="KW-0378">Hydrolase</keyword>
<dbReference type="OrthoDB" id="9792278at2"/>
<evidence type="ECO:0000256" key="6">
    <source>
        <dbReference type="HAMAP-Rule" id="MF_01684"/>
    </source>
</evidence>
<dbReference type="GO" id="GO:0005829">
    <property type="term" value="C:cytosol"/>
    <property type="evidence" value="ECO:0007669"/>
    <property type="project" value="TreeGrafter"/>
</dbReference>
<dbReference type="GO" id="GO:0008930">
    <property type="term" value="F:methylthioadenosine nucleosidase activity"/>
    <property type="evidence" value="ECO:0007669"/>
    <property type="project" value="UniProtKB-UniRule"/>
</dbReference>
<dbReference type="KEGG" id="rue:DT065_00010"/>
<dbReference type="PANTHER" id="PTHR46832:SF1">
    <property type="entry name" value="5'-METHYLTHIOADENOSINE_S-ADENOSYLHOMOCYSTEINE NUCLEOSIDASE"/>
    <property type="match status" value="1"/>
</dbReference>
<evidence type="ECO:0000256" key="2">
    <source>
        <dbReference type="ARBA" id="ARBA00022605"/>
    </source>
</evidence>
<dbReference type="CDD" id="cd09008">
    <property type="entry name" value="MTAN"/>
    <property type="match status" value="1"/>
</dbReference>
<dbReference type="UniPathway" id="UPA00904">
    <property type="reaction ID" value="UER00871"/>
</dbReference>
<evidence type="ECO:0000256" key="1">
    <source>
        <dbReference type="ARBA" id="ARBA00004945"/>
    </source>
</evidence>
<dbReference type="SUPFAM" id="SSF53167">
    <property type="entry name" value="Purine and uridine phosphorylases"/>
    <property type="match status" value="1"/>
</dbReference>
<comment type="pathway">
    <text evidence="1 6">Amino-acid biosynthesis; L-methionine biosynthesis via salvage pathway; S-methyl-5-thio-alpha-D-ribose 1-phosphate from S-methyl-5'-thioadenosine (hydrolase route): step 1/2.</text>
</comment>